<dbReference type="KEGG" id="lhe:lhv_1172"/>
<dbReference type="PANTHER" id="PTHR46015">
    <property type="entry name" value="ZGC:172121"/>
    <property type="match status" value="1"/>
</dbReference>
<evidence type="ECO:0000256" key="5">
    <source>
        <dbReference type="PIRSR" id="PIRSR037505-2"/>
    </source>
</evidence>
<sequence>MDKLKVVTRSTRPFGDGCFLFLLKNEKEVLMMNLISRAKKGIVLDGAMSDELERQGVKTNNKLWTATALINELDKIYQAHWDYFTAGAELVITDTYQANVQAFTQAGYSEQEAEKFIRDAVKVAKKARDDYEQKTGKHNYVAGTVGSYSAYLADGNEYRGDYELSELEYLAFHLPRLRQILAEKPDLIALETQPKLDEPLAVLNWLKENASDYPVYVSFTLKDATHISDGTTLEQAVSAVDKFEQVFAIGINCISPDLVAPALKEIGKYTFKPLVLYPNLGASYDPKIKQWREFKEKFDFNKLTKKWYQEGARLIGGCCTTGPTEIKQMLV</sequence>
<reference evidence="8 9" key="1">
    <citation type="journal article" date="2008" name="J. Bacteriol.">
        <title>Genome sequence of Lactobacillus helveticus: an organism distinguished by selective gene loss and IS element expansion.</title>
        <authorList>
            <person name="Callanan M."/>
            <person name="Kaleta P."/>
            <person name="O'Callaghan J."/>
            <person name="O'Sullivan O."/>
            <person name="Jordan K."/>
            <person name="McAuliffe O."/>
            <person name="Sangrador-Vegas A."/>
            <person name="Slattery L."/>
            <person name="Fitzgerald G.F."/>
            <person name="Beresford T."/>
            <person name="Ross R.P."/>
        </authorList>
    </citation>
    <scope>NUCLEOTIDE SEQUENCE [LARGE SCALE GENOMIC DNA]</scope>
    <source>
        <strain evidence="8 9">DPC 4571</strain>
    </source>
</reference>
<feature type="binding site" evidence="5 6">
    <location>
        <position position="319"/>
    </location>
    <ligand>
        <name>Zn(2+)</name>
        <dbReference type="ChEBI" id="CHEBI:29105"/>
    </ligand>
</feature>
<name>A8YVC8_LACH4</name>
<evidence type="ECO:0000256" key="6">
    <source>
        <dbReference type="PROSITE-ProRule" id="PRU00333"/>
    </source>
</evidence>
<dbReference type="GO" id="GO:0008270">
    <property type="term" value="F:zinc ion binding"/>
    <property type="evidence" value="ECO:0007669"/>
    <property type="project" value="InterPro"/>
</dbReference>
<feature type="binding site" evidence="5 6">
    <location>
        <position position="253"/>
    </location>
    <ligand>
        <name>Zn(2+)</name>
        <dbReference type="ChEBI" id="CHEBI:29105"/>
    </ligand>
</feature>
<dbReference type="Proteomes" id="UP000000790">
    <property type="component" value="Chromosome"/>
</dbReference>
<evidence type="ECO:0000256" key="4">
    <source>
        <dbReference type="ARBA" id="ARBA00022833"/>
    </source>
</evidence>
<dbReference type="InterPro" id="IPR051486">
    <property type="entry name" value="Hcy_S-methyltransferase"/>
</dbReference>
<dbReference type="Gene3D" id="3.20.20.330">
    <property type="entry name" value="Homocysteine-binding-like domain"/>
    <property type="match status" value="1"/>
</dbReference>
<keyword evidence="2 6" id="KW-0808">Transferase</keyword>
<keyword evidence="1 6" id="KW-0489">Methyltransferase</keyword>
<keyword evidence="4 5" id="KW-0862">Zinc</keyword>
<dbReference type="HOGENOM" id="CLU_004914_3_2_9"/>
<dbReference type="SUPFAM" id="SSF82282">
    <property type="entry name" value="Homocysteine S-methyltransferase"/>
    <property type="match status" value="1"/>
</dbReference>
<evidence type="ECO:0000259" key="7">
    <source>
        <dbReference type="PROSITE" id="PS50970"/>
    </source>
</evidence>
<gene>
    <name evidence="8" type="ordered locus">lhv_1172</name>
</gene>
<dbReference type="GO" id="GO:0008898">
    <property type="term" value="F:S-adenosylmethionine-homocysteine S-methyltransferase activity"/>
    <property type="evidence" value="ECO:0007669"/>
    <property type="project" value="TreeGrafter"/>
</dbReference>
<dbReference type="InterPro" id="IPR003726">
    <property type="entry name" value="HCY_dom"/>
</dbReference>
<dbReference type="eggNOG" id="COG2040">
    <property type="taxonomic scope" value="Bacteria"/>
</dbReference>
<dbReference type="NCBIfam" id="NF007020">
    <property type="entry name" value="PRK09485.1"/>
    <property type="match status" value="1"/>
</dbReference>
<organism evidence="8 9">
    <name type="scientific">Lactobacillus helveticus (strain DPC 4571)</name>
    <dbReference type="NCBI Taxonomy" id="405566"/>
    <lineage>
        <taxon>Bacteria</taxon>
        <taxon>Bacillati</taxon>
        <taxon>Bacillota</taxon>
        <taxon>Bacilli</taxon>
        <taxon>Lactobacillales</taxon>
        <taxon>Lactobacillaceae</taxon>
        <taxon>Lactobacillus</taxon>
    </lineage>
</organism>
<evidence type="ECO:0000256" key="3">
    <source>
        <dbReference type="ARBA" id="ARBA00022723"/>
    </source>
</evidence>
<keyword evidence="3 5" id="KW-0479">Metal-binding</keyword>
<dbReference type="PANTHER" id="PTHR46015:SF1">
    <property type="entry name" value="HOMOCYSTEINE S-METHYLTRANSFERASE-LIKE ISOFORM 1"/>
    <property type="match status" value="1"/>
</dbReference>
<dbReference type="Pfam" id="PF02574">
    <property type="entry name" value="S-methyl_trans"/>
    <property type="match status" value="1"/>
</dbReference>
<protein>
    <submittedName>
        <fullName evidence="8">Homocysteine S-methyltransferase</fullName>
    </submittedName>
</protein>
<dbReference type="GO" id="GO:0032259">
    <property type="term" value="P:methylation"/>
    <property type="evidence" value="ECO:0007669"/>
    <property type="project" value="UniProtKB-KW"/>
</dbReference>
<comment type="cofactor">
    <cofactor evidence="5">
        <name>Zn(2+)</name>
        <dbReference type="ChEBI" id="CHEBI:29105"/>
    </cofactor>
    <text evidence="5">Binds 1 zinc ion per subunit.</text>
</comment>
<accession>A8YVC8</accession>
<evidence type="ECO:0000256" key="2">
    <source>
        <dbReference type="ARBA" id="ARBA00022679"/>
    </source>
</evidence>
<feature type="domain" description="Hcy-binding" evidence="7">
    <location>
        <begin position="30"/>
        <end position="331"/>
    </location>
</feature>
<evidence type="ECO:0000256" key="1">
    <source>
        <dbReference type="ARBA" id="ARBA00022603"/>
    </source>
</evidence>
<dbReference type="InterPro" id="IPR017226">
    <property type="entry name" value="BHMT-like"/>
</dbReference>
<evidence type="ECO:0000313" key="8">
    <source>
        <dbReference type="EMBL" id="ABX27215.1"/>
    </source>
</evidence>
<proteinExistence type="predicted"/>
<feature type="binding site" evidence="5 6">
    <location>
        <position position="318"/>
    </location>
    <ligand>
        <name>Zn(2+)</name>
        <dbReference type="ChEBI" id="CHEBI:29105"/>
    </ligand>
</feature>
<dbReference type="AlphaFoldDB" id="A8YVC8"/>
<dbReference type="EMBL" id="CP000517">
    <property type="protein sequence ID" value="ABX27215.1"/>
    <property type="molecule type" value="Genomic_DNA"/>
</dbReference>
<dbReference type="PIRSF" id="PIRSF037505">
    <property type="entry name" value="Betaine_HMT"/>
    <property type="match status" value="1"/>
</dbReference>
<dbReference type="InterPro" id="IPR036589">
    <property type="entry name" value="HCY_dom_sf"/>
</dbReference>
<dbReference type="GO" id="GO:0009086">
    <property type="term" value="P:methionine biosynthetic process"/>
    <property type="evidence" value="ECO:0007669"/>
    <property type="project" value="InterPro"/>
</dbReference>
<dbReference type="PROSITE" id="PS50970">
    <property type="entry name" value="HCY"/>
    <property type="match status" value="1"/>
</dbReference>
<dbReference type="GO" id="GO:0033528">
    <property type="term" value="P:S-methylmethionine cycle"/>
    <property type="evidence" value="ECO:0007669"/>
    <property type="project" value="TreeGrafter"/>
</dbReference>
<evidence type="ECO:0000313" key="9">
    <source>
        <dbReference type="Proteomes" id="UP000000790"/>
    </source>
</evidence>